<name>A0A319D6C2_9EURO</name>
<feature type="region of interest" description="Disordered" evidence="1">
    <location>
        <begin position="159"/>
        <end position="187"/>
    </location>
</feature>
<evidence type="ECO:0000313" key="3">
    <source>
        <dbReference type="Proteomes" id="UP000247810"/>
    </source>
</evidence>
<reference evidence="2 3" key="1">
    <citation type="submission" date="2018-02" db="EMBL/GenBank/DDBJ databases">
        <title>The genomes of Aspergillus section Nigri reveals drivers in fungal speciation.</title>
        <authorList>
            <consortium name="DOE Joint Genome Institute"/>
            <person name="Vesth T.C."/>
            <person name="Nybo J."/>
            <person name="Theobald S."/>
            <person name="Brandl J."/>
            <person name="Frisvad J.C."/>
            <person name="Nielsen K.F."/>
            <person name="Lyhne E.K."/>
            <person name="Kogle M.E."/>
            <person name="Kuo A."/>
            <person name="Riley R."/>
            <person name="Clum A."/>
            <person name="Nolan M."/>
            <person name="Lipzen A."/>
            <person name="Salamov A."/>
            <person name="Henrissat B."/>
            <person name="Wiebenga A."/>
            <person name="De vries R.P."/>
            <person name="Grigoriev I.V."/>
            <person name="Mortensen U.H."/>
            <person name="Andersen M.R."/>
            <person name="Baker S.E."/>
        </authorList>
    </citation>
    <scope>NUCLEOTIDE SEQUENCE [LARGE SCALE GENOMIC DNA]</scope>
    <source>
        <strain evidence="2 3">CBS 707.79</strain>
    </source>
</reference>
<accession>A0A319D6C2</accession>
<feature type="compositionally biased region" description="Basic and acidic residues" evidence="1">
    <location>
        <begin position="159"/>
        <end position="180"/>
    </location>
</feature>
<dbReference type="InterPro" id="IPR053203">
    <property type="entry name" value="Cisplatin_resist-associated"/>
</dbReference>
<protein>
    <submittedName>
        <fullName evidence="2">Uncharacterized protein</fullName>
    </submittedName>
</protein>
<dbReference type="OrthoDB" id="2537432at2759"/>
<gene>
    <name evidence="2" type="ORF">BO71DRAFT_400295</name>
</gene>
<dbReference type="Pfam" id="PF12223">
    <property type="entry name" value="DUF3602"/>
    <property type="match status" value="1"/>
</dbReference>
<dbReference type="AlphaFoldDB" id="A0A319D6C2"/>
<sequence>MATLYIRTSPAYPRHLALFSHPPSDSHDTLLSQPCYTTRTHRCPDQIDTPTHATPPNMGEHEPIVSHGRGGQGNIGADSTEYVDGGIVREGAYGDQGDGAYSAGRGGAGNIGSPHVRPTSKVPHDAEYIPELAVRASSDGDYHTGRGGQGNVHLDEEHLKEKEEKRHNKPQHDGLADRLKYKLFGKK</sequence>
<proteinExistence type="predicted"/>
<evidence type="ECO:0000313" key="2">
    <source>
        <dbReference type="EMBL" id="PYH92731.1"/>
    </source>
</evidence>
<dbReference type="EMBL" id="KZ825909">
    <property type="protein sequence ID" value="PYH92731.1"/>
    <property type="molecule type" value="Genomic_DNA"/>
</dbReference>
<dbReference type="Proteomes" id="UP000247810">
    <property type="component" value="Unassembled WGS sequence"/>
</dbReference>
<dbReference type="PANTHER" id="PTHR34693">
    <property type="entry name" value="PROTEIN PAR32"/>
    <property type="match status" value="1"/>
</dbReference>
<evidence type="ECO:0000256" key="1">
    <source>
        <dbReference type="SAM" id="MobiDB-lite"/>
    </source>
</evidence>
<dbReference type="VEuPathDB" id="FungiDB:BO71DRAFT_400295"/>
<keyword evidence="3" id="KW-1185">Reference proteome</keyword>
<dbReference type="PANTHER" id="PTHR34693:SF3">
    <property type="match status" value="1"/>
</dbReference>
<organism evidence="2 3">
    <name type="scientific">Aspergillus ellipticus CBS 707.79</name>
    <dbReference type="NCBI Taxonomy" id="1448320"/>
    <lineage>
        <taxon>Eukaryota</taxon>
        <taxon>Fungi</taxon>
        <taxon>Dikarya</taxon>
        <taxon>Ascomycota</taxon>
        <taxon>Pezizomycotina</taxon>
        <taxon>Eurotiomycetes</taxon>
        <taxon>Eurotiomycetidae</taxon>
        <taxon>Eurotiales</taxon>
        <taxon>Aspergillaceae</taxon>
        <taxon>Aspergillus</taxon>
        <taxon>Aspergillus subgen. Circumdati</taxon>
    </lineage>
</organism>
<feature type="region of interest" description="Disordered" evidence="1">
    <location>
        <begin position="41"/>
        <end position="75"/>
    </location>
</feature>
<dbReference type="InterPro" id="IPR022024">
    <property type="entry name" value="DUF3602"/>
</dbReference>